<evidence type="ECO:0000313" key="7">
    <source>
        <dbReference type="Proteomes" id="UP000008144"/>
    </source>
</evidence>
<feature type="region of interest" description="Disordered" evidence="4">
    <location>
        <begin position="1"/>
        <end position="32"/>
    </location>
</feature>
<reference evidence="6" key="3">
    <citation type="submission" date="2025-08" db="UniProtKB">
        <authorList>
            <consortium name="Ensembl"/>
        </authorList>
    </citation>
    <scope>IDENTIFICATION</scope>
</reference>
<keyword evidence="1" id="KW-0677">Repeat</keyword>
<feature type="domain" description="CUB" evidence="5">
    <location>
        <begin position="46"/>
        <end position="154"/>
    </location>
</feature>
<dbReference type="Pfam" id="PF00431">
    <property type="entry name" value="CUB"/>
    <property type="match status" value="2"/>
</dbReference>
<organism evidence="6 7">
    <name type="scientific">Ciona intestinalis</name>
    <name type="common">Transparent sea squirt</name>
    <name type="synonym">Ascidia intestinalis</name>
    <dbReference type="NCBI Taxonomy" id="7719"/>
    <lineage>
        <taxon>Eukaryota</taxon>
        <taxon>Metazoa</taxon>
        <taxon>Chordata</taxon>
        <taxon>Tunicata</taxon>
        <taxon>Ascidiacea</taxon>
        <taxon>Phlebobranchia</taxon>
        <taxon>Cionidae</taxon>
        <taxon>Ciona</taxon>
    </lineage>
</organism>
<proteinExistence type="predicted"/>
<name>F6UAV6_CIOIN</name>
<evidence type="ECO:0000256" key="4">
    <source>
        <dbReference type="SAM" id="MobiDB-lite"/>
    </source>
</evidence>
<dbReference type="GeneTree" id="ENSGT00940000167459"/>
<dbReference type="InParanoid" id="F6UAV6"/>
<dbReference type="OMA" id="ITESCCD"/>
<dbReference type="EMBL" id="EAAA01002824">
    <property type="status" value="NOT_ANNOTATED_CDS"/>
    <property type="molecule type" value="Genomic_DNA"/>
</dbReference>
<evidence type="ECO:0000313" key="6">
    <source>
        <dbReference type="Ensembl" id="ENSCINP00000007115.3"/>
    </source>
</evidence>
<dbReference type="Gene3D" id="2.60.120.290">
    <property type="entry name" value="Spermadhesin, CUB domain"/>
    <property type="match status" value="2"/>
</dbReference>
<keyword evidence="7" id="KW-1185">Reference proteome</keyword>
<dbReference type="PANTHER" id="PTHR24251:SF37">
    <property type="entry name" value="CUB DOMAIN-CONTAINING PROTEIN"/>
    <property type="match status" value="1"/>
</dbReference>
<dbReference type="HOGENOM" id="CLU_986791_0_0_1"/>
<dbReference type="Ensembl" id="ENSCINT00000007115.3">
    <property type="protein sequence ID" value="ENSCINP00000007115.3"/>
    <property type="gene ID" value="ENSCING00000003471.3"/>
</dbReference>
<evidence type="ECO:0000256" key="2">
    <source>
        <dbReference type="ARBA" id="ARBA00023157"/>
    </source>
</evidence>
<dbReference type="Proteomes" id="UP000008144">
    <property type="component" value="Chromosome 9"/>
</dbReference>
<sequence>MTTTDLNEAWNYNEETTTPEPVITTDHQGPAREPRPLIPIFTNGKCGFHVQANKSRQQINSPGYESNSYSNNLDCEWIITTNPKKPVRLVIEDFSTESCCDYLQILDGNTVTDTLRGLYPHRSVYTSTDGILKLRFYSDGSVVRQGFMGVFYEVQTPSPNDDRETTQYINATCGFNATASATPQTLNSPGYPEKYENNMYCTWRLTAQEGKQVKLTVGRFITERVDVLSIYDGNTLIQTLSGTHLQWLQHFYSTTRELIVVFRSNPYLTFTGFSASFIEIDE</sequence>
<feature type="domain" description="CUB" evidence="5">
    <location>
        <begin position="173"/>
        <end position="280"/>
    </location>
</feature>
<evidence type="ECO:0000256" key="3">
    <source>
        <dbReference type="PROSITE-ProRule" id="PRU00059"/>
    </source>
</evidence>
<protein>
    <recommendedName>
        <fullName evidence="5">CUB domain-containing protein</fullName>
    </recommendedName>
</protein>
<reference evidence="6" key="2">
    <citation type="journal article" date="2008" name="Genome Biol.">
        <title>Improved genome assembly and evidence-based global gene model set for the chordate Ciona intestinalis: new insight into intron and operon populations.</title>
        <authorList>
            <person name="Satou Y."/>
            <person name="Mineta K."/>
            <person name="Ogasawara M."/>
            <person name="Sasakura Y."/>
            <person name="Shoguchi E."/>
            <person name="Ueno K."/>
            <person name="Yamada L."/>
            <person name="Matsumoto J."/>
            <person name="Wasserscheid J."/>
            <person name="Dewar K."/>
            <person name="Wiley G.B."/>
            <person name="Macmil S.L."/>
            <person name="Roe B.A."/>
            <person name="Zeller R.W."/>
            <person name="Hastings K.E."/>
            <person name="Lemaire P."/>
            <person name="Lindquist E."/>
            <person name="Endo T."/>
            <person name="Hotta K."/>
            <person name="Inaba K."/>
        </authorList>
    </citation>
    <scope>NUCLEOTIDE SEQUENCE [LARGE SCALE GENOMIC DNA]</scope>
    <source>
        <strain evidence="6">wild type</strain>
    </source>
</reference>
<dbReference type="SUPFAM" id="SSF49854">
    <property type="entry name" value="Spermadhesin, CUB domain"/>
    <property type="match status" value="2"/>
</dbReference>
<dbReference type="AlphaFoldDB" id="F6UAV6"/>
<dbReference type="InterPro" id="IPR035914">
    <property type="entry name" value="Sperma_CUB_dom_sf"/>
</dbReference>
<accession>F6UAV6</accession>
<reference evidence="7" key="1">
    <citation type="journal article" date="2002" name="Science">
        <title>The draft genome of Ciona intestinalis: insights into chordate and vertebrate origins.</title>
        <authorList>
            <person name="Dehal P."/>
            <person name="Satou Y."/>
            <person name="Campbell R.K."/>
            <person name="Chapman J."/>
            <person name="Degnan B."/>
            <person name="De Tomaso A."/>
            <person name="Davidson B."/>
            <person name="Di Gregorio A."/>
            <person name="Gelpke M."/>
            <person name="Goodstein D.M."/>
            <person name="Harafuji N."/>
            <person name="Hastings K.E."/>
            <person name="Ho I."/>
            <person name="Hotta K."/>
            <person name="Huang W."/>
            <person name="Kawashima T."/>
            <person name="Lemaire P."/>
            <person name="Martinez D."/>
            <person name="Meinertzhagen I.A."/>
            <person name="Necula S."/>
            <person name="Nonaka M."/>
            <person name="Putnam N."/>
            <person name="Rash S."/>
            <person name="Saiga H."/>
            <person name="Satake M."/>
            <person name="Terry A."/>
            <person name="Yamada L."/>
            <person name="Wang H.G."/>
            <person name="Awazu S."/>
            <person name="Azumi K."/>
            <person name="Boore J."/>
            <person name="Branno M."/>
            <person name="Chin-Bow S."/>
            <person name="DeSantis R."/>
            <person name="Doyle S."/>
            <person name="Francino P."/>
            <person name="Keys D.N."/>
            <person name="Haga S."/>
            <person name="Hayashi H."/>
            <person name="Hino K."/>
            <person name="Imai K.S."/>
            <person name="Inaba K."/>
            <person name="Kano S."/>
            <person name="Kobayashi K."/>
            <person name="Kobayashi M."/>
            <person name="Lee B.I."/>
            <person name="Makabe K.W."/>
            <person name="Manohar C."/>
            <person name="Matassi G."/>
            <person name="Medina M."/>
            <person name="Mochizuki Y."/>
            <person name="Mount S."/>
            <person name="Morishita T."/>
            <person name="Miura S."/>
            <person name="Nakayama A."/>
            <person name="Nishizaka S."/>
            <person name="Nomoto H."/>
            <person name="Ohta F."/>
            <person name="Oishi K."/>
            <person name="Rigoutsos I."/>
            <person name="Sano M."/>
            <person name="Sasaki A."/>
            <person name="Sasakura Y."/>
            <person name="Shoguchi E."/>
            <person name="Shin-i T."/>
            <person name="Spagnuolo A."/>
            <person name="Stainier D."/>
            <person name="Suzuki M.M."/>
            <person name="Tassy O."/>
            <person name="Takatori N."/>
            <person name="Tokuoka M."/>
            <person name="Yagi K."/>
            <person name="Yoshizaki F."/>
            <person name="Wada S."/>
            <person name="Zhang C."/>
            <person name="Hyatt P.D."/>
            <person name="Larimer F."/>
            <person name="Detter C."/>
            <person name="Doggett N."/>
            <person name="Glavina T."/>
            <person name="Hawkins T."/>
            <person name="Richardson P."/>
            <person name="Lucas S."/>
            <person name="Kohara Y."/>
            <person name="Levine M."/>
            <person name="Satoh N."/>
            <person name="Rokhsar D.S."/>
        </authorList>
    </citation>
    <scope>NUCLEOTIDE SEQUENCE [LARGE SCALE GENOMIC DNA]</scope>
</reference>
<dbReference type="PANTHER" id="PTHR24251">
    <property type="entry name" value="OVOCHYMASE-RELATED"/>
    <property type="match status" value="1"/>
</dbReference>
<dbReference type="InterPro" id="IPR000859">
    <property type="entry name" value="CUB_dom"/>
</dbReference>
<evidence type="ECO:0000256" key="1">
    <source>
        <dbReference type="ARBA" id="ARBA00022737"/>
    </source>
</evidence>
<dbReference type="PROSITE" id="PS01180">
    <property type="entry name" value="CUB"/>
    <property type="match status" value="2"/>
</dbReference>
<evidence type="ECO:0000259" key="5">
    <source>
        <dbReference type="PROSITE" id="PS01180"/>
    </source>
</evidence>
<reference evidence="6" key="4">
    <citation type="submission" date="2025-09" db="UniProtKB">
        <authorList>
            <consortium name="Ensembl"/>
        </authorList>
    </citation>
    <scope>IDENTIFICATION</scope>
</reference>
<keyword evidence="2" id="KW-1015">Disulfide bond</keyword>
<comment type="caution">
    <text evidence="3">Lacks conserved residue(s) required for the propagation of feature annotation.</text>
</comment>
<dbReference type="CDD" id="cd00041">
    <property type="entry name" value="CUB"/>
    <property type="match status" value="2"/>
</dbReference>
<dbReference type="SMART" id="SM00042">
    <property type="entry name" value="CUB"/>
    <property type="match status" value="2"/>
</dbReference>